<dbReference type="InterPro" id="IPR005467">
    <property type="entry name" value="His_kinase_dom"/>
</dbReference>
<dbReference type="InterPro" id="IPR036890">
    <property type="entry name" value="HATPase_C_sf"/>
</dbReference>
<dbReference type="PROSITE" id="PS50109">
    <property type="entry name" value="HIS_KIN"/>
    <property type="match status" value="1"/>
</dbReference>
<dbReference type="InterPro" id="IPR000595">
    <property type="entry name" value="cNMP-bd_dom"/>
</dbReference>
<dbReference type="Proteomes" id="UP000252081">
    <property type="component" value="Unassembled WGS sequence"/>
</dbReference>
<gene>
    <name evidence="5" type="ORF">DRW42_00815</name>
</gene>
<dbReference type="SUPFAM" id="SSF51206">
    <property type="entry name" value="cAMP-binding domain-like"/>
    <property type="match status" value="1"/>
</dbReference>
<keyword evidence="6" id="KW-1185">Reference proteome</keyword>
<sequence>MLTLLQQLLNFESLSTVPHDQLNWLIKHSKIRKFERGAFVGIQGKKIDGPHFLIKGNILMFMYRGNEKQDLLTLETGDIFGYLPYSRSDIAPLNALALDQVEVLSFETSMVREMISLHFELTQSLVHIMNTRVRSYTTLQQQNDKMASLGKLAAGLAHELNNPASALISDALALKKHIRAEFLFNSFFPTECLVNTQRSSIESRLVEIISGHQEKELSYKEQNQKENSITKWMERNSISYTEEMIEVFADFNIQSDSLEFLKQSLPQKALAALFKQLTNSLVTEKIARNIEVASSRIADLVRSVKIYTHMDRGQERSYSNIHEGIDNTIRMLGHKIRVGKIRVNKRYGEEVPPVNAHTGELNQVWTNLIDNAIDSMLENQEGSLTIVTELAGNNIKVSFTDDGPGIPEDIINNIFDPFFTTKPIGSGTGMGLENVRRIILRQGGSVKVYSVPRNTVFTVCIPINTHKQAIKP</sequence>
<dbReference type="InterPro" id="IPR004358">
    <property type="entry name" value="Sig_transdc_His_kin-like_C"/>
</dbReference>
<name>A0A366LDJ5_9SPHI</name>
<protein>
    <recommendedName>
        <fullName evidence="2">histidine kinase</fullName>
        <ecNumber evidence="2">2.7.13.3</ecNumber>
    </recommendedName>
</protein>
<dbReference type="PANTHER" id="PTHR43065:SF48">
    <property type="entry name" value="HISTIDINE KINASE"/>
    <property type="match status" value="1"/>
</dbReference>
<dbReference type="CDD" id="cd00038">
    <property type="entry name" value="CAP_ED"/>
    <property type="match status" value="1"/>
</dbReference>
<dbReference type="SMART" id="SM00387">
    <property type="entry name" value="HATPase_c"/>
    <property type="match status" value="1"/>
</dbReference>
<feature type="domain" description="Histidine kinase" evidence="4">
    <location>
        <begin position="266"/>
        <end position="465"/>
    </location>
</feature>
<dbReference type="RefSeq" id="WP_113946929.1">
    <property type="nucleotide sequence ID" value="NZ_QNQU01000001.1"/>
</dbReference>
<proteinExistence type="predicted"/>
<dbReference type="OrthoDB" id="9806995at2"/>
<dbReference type="GO" id="GO:0004673">
    <property type="term" value="F:protein histidine kinase activity"/>
    <property type="evidence" value="ECO:0007669"/>
    <property type="project" value="UniProtKB-EC"/>
</dbReference>
<comment type="caution">
    <text evidence="5">The sequence shown here is derived from an EMBL/GenBank/DDBJ whole genome shotgun (WGS) entry which is preliminary data.</text>
</comment>
<dbReference type="PROSITE" id="PS50042">
    <property type="entry name" value="CNMP_BINDING_3"/>
    <property type="match status" value="1"/>
</dbReference>
<dbReference type="AlphaFoldDB" id="A0A366LDJ5"/>
<dbReference type="Pfam" id="PF02518">
    <property type="entry name" value="HATPase_c"/>
    <property type="match status" value="1"/>
</dbReference>
<dbReference type="Gene3D" id="1.10.287.130">
    <property type="match status" value="1"/>
</dbReference>
<dbReference type="InterPro" id="IPR018490">
    <property type="entry name" value="cNMP-bd_dom_sf"/>
</dbReference>
<dbReference type="InterPro" id="IPR003594">
    <property type="entry name" value="HATPase_dom"/>
</dbReference>
<evidence type="ECO:0000259" key="4">
    <source>
        <dbReference type="PROSITE" id="PS50109"/>
    </source>
</evidence>
<dbReference type="EC" id="2.7.13.3" evidence="2"/>
<evidence type="ECO:0000256" key="2">
    <source>
        <dbReference type="ARBA" id="ARBA00012438"/>
    </source>
</evidence>
<dbReference type="Gene3D" id="3.30.565.10">
    <property type="entry name" value="Histidine kinase-like ATPase, C-terminal domain"/>
    <property type="match status" value="1"/>
</dbReference>
<dbReference type="PRINTS" id="PR00344">
    <property type="entry name" value="BCTRLSENSOR"/>
</dbReference>
<dbReference type="PANTHER" id="PTHR43065">
    <property type="entry name" value="SENSOR HISTIDINE KINASE"/>
    <property type="match status" value="1"/>
</dbReference>
<comment type="catalytic activity">
    <reaction evidence="1">
        <text>ATP + protein L-histidine = ADP + protein N-phospho-L-histidine.</text>
        <dbReference type="EC" id="2.7.13.3"/>
    </reaction>
</comment>
<evidence type="ECO:0000313" key="6">
    <source>
        <dbReference type="Proteomes" id="UP000252081"/>
    </source>
</evidence>
<feature type="domain" description="Cyclic nucleotide-binding" evidence="3">
    <location>
        <begin position="13"/>
        <end position="115"/>
    </location>
</feature>
<dbReference type="InterPro" id="IPR014710">
    <property type="entry name" value="RmlC-like_jellyroll"/>
</dbReference>
<dbReference type="Gene3D" id="2.60.120.10">
    <property type="entry name" value="Jelly Rolls"/>
    <property type="match status" value="1"/>
</dbReference>
<dbReference type="EMBL" id="QNQU01000001">
    <property type="protein sequence ID" value="RBQ11850.1"/>
    <property type="molecule type" value="Genomic_DNA"/>
</dbReference>
<evidence type="ECO:0000259" key="3">
    <source>
        <dbReference type="PROSITE" id="PS50042"/>
    </source>
</evidence>
<accession>A0A366LDJ5</accession>
<reference evidence="5 6" key="1">
    <citation type="submission" date="2018-07" db="EMBL/GenBank/DDBJ databases">
        <title>A draft genome of a endophytic bacteria, a new species of Pedobacter.</title>
        <authorList>
            <person name="Zhang Z.D."/>
            <person name="Chen Z.J."/>
        </authorList>
    </citation>
    <scope>NUCLEOTIDE SEQUENCE [LARGE SCALE GENOMIC DNA]</scope>
    <source>
        <strain evidence="5 6">RS10</strain>
    </source>
</reference>
<evidence type="ECO:0000313" key="5">
    <source>
        <dbReference type="EMBL" id="RBQ11850.1"/>
    </source>
</evidence>
<evidence type="ECO:0000256" key="1">
    <source>
        <dbReference type="ARBA" id="ARBA00000085"/>
    </source>
</evidence>
<organism evidence="5 6">
    <name type="scientific">Pedobacter miscanthi</name>
    <dbReference type="NCBI Taxonomy" id="2259170"/>
    <lineage>
        <taxon>Bacteria</taxon>
        <taxon>Pseudomonadati</taxon>
        <taxon>Bacteroidota</taxon>
        <taxon>Sphingobacteriia</taxon>
        <taxon>Sphingobacteriales</taxon>
        <taxon>Sphingobacteriaceae</taxon>
        <taxon>Pedobacter</taxon>
    </lineage>
</organism>
<dbReference type="SUPFAM" id="SSF55874">
    <property type="entry name" value="ATPase domain of HSP90 chaperone/DNA topoisomerase II/histidine kinase"/>
    <property type="match status" value="1"/>
</dbReference>